<dbReference type="eggNOG" id="KOG3596">
    <property type="taxonomic scope" value="Eukaryota"/>
</dbReference>
<evidence type="ECO:0000256" key="1">
    <source>
        <dbReference type="SAM" id="MobiDB-lite"/>
    </source>
</evidence>
<feature type="compositionally biased region" description="Polar residues" evidence="1">
    <location>
        <begin position="2919"/>
        <end position="2930"/>
    </location>
</feature>
<feature type="region of interest" description="Disordered" evidence="1">
    <location>
        <begin position="192"/>
        <end position="216"/>
    </location>
</feature>
<sequence length="3017" mass="345547">MVLKSSFMTVAYNRYDSNSTWVYLADWILALLLALAFVFHFGRLVAFIISLILRFTIWQRYKVRINIESLSISLLGGRLFAKNLTIITADYTISIIQLNFTWRYWLLGITRLPEYILEKTVHHINTSKKENSTLPSRFLLTLEGFEIFVYNRTAAYYNIIDALEKQEKSEGKSTDTRTPSPENDTIYQKMRYRQSDQSKEKSSCSSSESETATKESNNTFQNNAALFFLVRFLPIDIRIKKGAVVVGNVTTPSILVLSYMSGQGSIDITKFKSEYDNYKLINSMSMENFQISLKHNFGYDKGRYFDHEAHKAAPGIRNTKGKADNKKKYKQWFRMIKAMNIVSERAKAAVGRFYRRRDKDAYLSEVQWKGLKRYLGNAAEDKELLENLTIDEEYAKYSILLDSKRTKLTYYYDAPGFTPSGETSLPTSAPELGVEIDLFSATIHYGPWADRRRIHLQTMFFPSLARDAQVTKNLNAPGHIRSYDGFNINLNVLDELIFRVPTREPSKHTNELSNTKPKSKDGQQKEMTRPFGWIELNIKKGSHINFFAPYITSEEDGWLNRLDMNMIQPELRSSVNHDIMFTADHHAVHCKLAYPLEWNGECDWFFNNFSDNARIFFLREHTILLSDMFTDFSTGTAVPYEFLRACTYNINWKFSGCKLYLNVNDQNIINNPLDFNSNKYLSFQGDDFNCEFVIPLYGNLRKSNTVSYTITSPLTKLILDCPPWHTVNSFMKSNIIGKCQNFMIKGSYTYFSHVEVNASNYIVINVFGDYTTLKFYGFVVKYFFVIRENYVGDNLHFKTFEEYSKDLDETVRSEKDYSSDNSATSSFKSNESSRKSTHDLERAKHFKTENDVDIVFSYQVRHGLLLLPYNLYETSSHLGLRFDSFDLDIRFTNYYSDIQSSFSPIKVVFHHSDNDVHETDLTFDIPKYTKNVIEKNEDMTIDGFTIHSHRMFGLPPKEITYYSKWDFATEGVKIDSTAFFLCAFVKCLTTFEFGYKDHENSLNIEVSKIPNAGNFAFRCPSIDITLRPTKAKPSTYVLVMNLESLLLCFNDIANNRYSDRLSVMLSSISLSVKDETSQKELSSLSTNSVYLDGFIRADNFNDSIRNQREFIAINDAPFHRCPFIIPEDLKNSKYMEAYGSHLTALTLLDASYPLTKFSYYKNDSQDSFEFYSSSEGSKEELIEDGRFLPTVFYEDEDFYPVSDYDSKFAHLALVADLGEVNVRVTPAGISFLCDLAESSVNFSVANLIDNLQIDVVQELNKKLIWPCSIHSFRLVASVINLKICENHVSEPDDKLSPTRQVEVCIEEPSVVLRATVDRKKGDRFGEKIESNTKALHVKGIHVNVVNLEDYVSPLQLIVKDIEYWDDLVTEFNISSVSLDTVELQAVNEYTKWGISFVLDLLEHLIPLYWRLADLKMSSNKILSDLVYSVSSAGNQFCIGYDPGVLTKPSYFLRSSKQHVRFFDSWKIVVRLRHIISNMPKSWIHTHDEKYRRFQWDDNPEHYEAVLGIFSQWRNWEANESERIDFFKSIFEDKKAKHFKTFFQASLRSFTMDVQGGKEHDVVSMEDFSLLYNDNESRENESLASEIRIKNKDFYVSILTIESELSTISLEVVKEILDGVCILSEQEGGLHRKTEEDSISIYHQILINVNYFDIRLQLPLSSTRLRLEDTAFSSQIKERKESKKVTVALQSTFIQFQVLDKLTTLVDYTSKDFDFLFSDVNTYSVKTHLFSIHSDSQSLQIGNKKSPNLDNFLEVINKDIPLLLRYAPKFASDSTDESKDQDVWKLLSDSTAEIQFNTIEISCYLLYPLAIMVKVSDGYFKWIYFQNKAFIESFVQNFEVYSLLNGRDFMDFMSSQILTNLTLREYESLWAVSASSSLSSTEMAIPSITTSLEMFLNEYTILNDNIQKLSSLTKEGTSNAQEPQREFPGKQIAFKSKIANDYFAISSFVDNSKLSFEIDNISFGAYNVGGFDNGELKTHELVPLYGDLTVPSLRLSLIDGMIPNDLSNILDLNLGIKVFNNDTKKNELQTLNIESQHFRICTSPQVVIKFLHIIESLKKIVANASPLNMEKEKEEKRSVDSGVNASKSKFYFSTINVLSYNFCMGWLYGGREKTYPGIIVGAERFFAVIGENIGKFTLLDFYFAVAKGNRSSNFFRITSEEELLNYASLPNMQILYTMETLESSKKMRINAYGDELDVRFVSDSVILLEKTFESVSEVQSHYHSKAVVVEEHKQTEGIDYFKILESKYSSVECSAKFAGSNLVFYNSKDLGGVKESTPLFLHSPAVQVAALYKRQRGDRLKHIFRCEILTSPSNNILYSSCVPVVLDFVQGIKRMMHKSGSKIEPRGEVEDANSRSATTSGKTSDTGDLLKDVDLHIGLNIKEQKISLSCEPTAKVETVMGIKGIQVHINTMNREVPNIVVTSCVEKLSASLQHIYSRDVSGFVSIDNIILMSSATFDDMTILSSSGYIDNVQAFINVKQFQDLNLFKDIWFPRKYRNTWMHGSNLRSRPSKGKGDMYSSISNKSLANRSKEVSSTSTLPWAVTFMIYKINLSVDFGQSLGKVGFYVDRLWALSSKNMDWSQSIKLNLNTVSLKSEGRLEGDISVKDVYLHTAISWKLENNDTLDIPLLIVSAGLGSVKLKLSFDYHVFIIGIMSGFSVDIYNEKNEQSISKDYLFGEIQMSSLDIFTTSLAASNILDIYNTIIRMVQENRRSYKETLDDSTRSTRPGIRNGANSKTTADKKLFETIKKLETKIKVKVSHINIFVYPSTFSDSKALILRLDESKIRFQEGTYEFGMSNQFDVWFNDIKVSLSMVNAASEDFILRSEIEEFKNHVSSAVGGTIFVFPSFRISMRTFQPFGSNVIEYLYRSSFGGTVDIRWNLGSVNFIREMYSIHKQGLDSRKTIRRRMSFQGDKLHSPMPVTSKSEDSSLMDTPDADLSLSGENNKPFKDSMFIYKPLVPPLIQAPQLKELGNATPPLEWFGLYRNKFPDVTHGYGIVNLQKIIQEVETQYYKTLGKA</sequence>
<dbReference type="PANTHER" id="PTHR32085">
    <property type="entry name" value="PROTEIN CSF1"/>
    <property type="match status" value="1"/>
</dbReference>
<organism evidence="5 6">
    <name type="scientific">Pichia sorbitophila (strain ATCC MYA-4447 / BCRC 22081 / CBS 7064 / NBRC 10061 / NRRL Y-12695)</name>
    <name type="common">Hybrid yeast</name>
    <dbReference type="NCBI Taxonomy" id="559304"/>
    <lineage>
        <taxon>Eukaryota</taxon>
        <taxon>Fungi</taxon>
        <taxon>Dikarya</taxon>
        <taxon>Ascomycota</taxon>
        <taxon>Saccharomycotina</taxon>
        <taxon>Pichiomycetes</taxon>
        <taxon>Debaryomycetaceae</taxon>
        <taxon>Millerozyma</taxon>
    </lineage>
</organism>
<dbReference type="PANTHER" id="PTHR32085:SF3">
    <property type="entry name" value="PROTEIN CSF1"/>
    <property type="match status" value="1"/>
</dbReference>
<feature type="region of interest" description="Disordered" evidence="1">
    <location>
        <begin position="2338"/>
        <end position="2365"/>
    </location>
</feature>
<evidence type="ECO:0000256" key="2">
    <source>
        <dbReference type="SAM" id="Phobius"/>
    </source>
</evidence>
<dbReference type="Pfam" id="PF21678">
    <property type="entry name" value="Csf1_N"/>
    <property type="match status" value="1"/>
</dbReference>
<dbReference type="Proteomes" id="UP000005222">
    <property type="component" value="Chromosome M"/>
</dbReference>
<feature type="domain" description="Csf1 C-terminal region" evidence="4">
    <location>
        <begin position="1702"/>
        <end position="3017"/>
    </location>
</feature>
<dbReference type="GO" id="GO:0016020">
    <property type="term" value="C:membrane"/>
    <property type="evidence" value="ECO:0007669"/>
    <property type="project" value="InterPro"/>
</dbReference>
<feature type="compositionally biased region" description="Basic and acidic residues" evidence="1">
    <location>
        <begin position="193"/>
        <end position="202"/>
    </location>
</feature>
<feature type="compositionally biased region" description="Polar residues" evidence="1">
    <location>
        <begin position="176"/>
        <end position="186"/>
    </location>
</feature>
<feature type="domain" description="Csf1 N-terminal" evidence="3">
    <location>
        <begin position="35"/>
        <end position="1140"/>
    </location>
</feature>
<dbReference type="GO" id="GO:0006113">
    <property type="term" value="P:fermentation"/>
    <property type="evidence" value="ECO:0007669"/>
    <property type="project" value="InterPro"/>
</dbReference>
<keyword evidence="2" id="KW-0812">Transmembrane</keyword>
<keyword evidence="2" id="KW-1133">Transmembrane helix</keyword>
<reference evidence="5 6" key="1">
    <citation type="journal article" date="2012" name="G3 (Bethesda)">
        <title>Pichia sorbitophila, an interspecies yeast hybrid reveals early steps of genome resolution following polyploidization.</title>
        <authorList>
            <person name="Leh Louis V."/>
            <person name="Despons L."/>
            <person name="Friedrich A."/>
            <person name="Martin T."/>
            <person name="Durrens P."/>
            <person name="Casaregola S."/>
            <person name="Neuveglise C."/>
            <person name="Fairhead C."/>
            <person name="Marck C."/>
            <person name="Cruz J.A."/>
            <person name="Straub M.L."/>
            <person name="Kugler V."/>
            <person name="Sacerdot C."/>
            <person name="Uzunov Z."/>
            <person name="Thierry A."/>
            <person name="Weiss S."/>
            <person name="Bleykasten C."/>
            <person name="De Montigny J."/>
            <person name="Jacques N."/>
            <person name="Jung P."/>
            <person name="Lemaire M."/>
            <person name="Mallet S."/>
            <person name="Morel G."/>
            <person name="Richard G.F."/>
            <person name="Sarkar A."/>
            <person name="Savel G."/>
            <person name="Schacherer J."/>
            <person name="Seret M.L."/>
            <person name="Talla E."/>
            <person name="Samson G."/>
            <person name="Jubin C."/>
            <person name="Poulain J."/>
            <person name="Vacherie B."/>
            <person name="Barbe V."/>
            <person name="Pelletier E."/>
            <person name="Sherman D.J."/>
            <person name="Westhof E."/>
            <person name="Weissenbach J."/>
            <person name="Baret P.V."/>
            <person name="Wincker P."/>
            <person name="Gaillardin C."/>
            <person name="Dujon B."/>
            <person name="Souciet J.L."/>
        </authorList>
    </citation>
    <scope>NUCLEOTIDE SEQUENCE [LARGE SCALE GENOMIC DNA]</scope>
    <source>
        <strain evidence="6">ATCC MYA-4447 / BCRC 22081 / CBS 7064 / NBRC 10061 / NRRL Y-12695</strain>
    </source>
</reference>
<dbReference type="InterPro" id="IPR029636">
    <property type="entry name" value="Csf1"/>
</dbReference>
<feature type="region of interest" description="Disordered" evidence="1">
    <location>
        <begin position="168"/>
        <end position="187"/>
    </location>
</feature>
<dbReference type="OMA" id="KISACAL"/>
<proteinExistence type="predicted"/>
<feature type="region of interest" description="Disordered" evidence="1">
    <location>
        <begin position="504"/>
        <end position="525"/>
    </location>
</feature>
<feature type="compositionally biased region" description="Basic and acidic residues" evidence="1">
    <location>
        <begin position="831"/>
        <end position="840"/>
    </location>
</feature>
<feature type="compositionally biased region" description="Low complexity" evidence="1">
    <location>
        <begin position="203"/>
        <end position="216"/>
    </location>
</feature>
<evidence type="ECO:0000259" key="4">
    <source>
        <dbReference type="Pfam" id="PF25038"/>
    </source>
</evidence>
<feature type="compositionally biased region" description="Basic and acidic residues" evidence="1">
    <location>
        <begin position="2340"/>
        <end position="2352"/>
    </location>
</feature>
<evidence type="ECO:0000313" key="5">
    <source>
        <dbReference type="EMBL" id="CCE85718.1"/>
    </source>
</evidence>
<dbReference type="InterPro" id="IPR048636">
    <property type="entry name" value="Csf1_N"/>
</dbReference>
<feature type="region of interest" description="Disordered" evidence="1">
    <location>
        <begin position="814"/>
        <end position="840"/>
    </location>
</feature>
<keyword evidence="6" id="KW-1185">Reference proteome</keyword>
<dbReference type="OrthoDB" id="10051416at2759"/>
<keyword evidence="2" id="KW-0472">Membrane</keyword>
<gene>
    <name evidence="5" type="primary">Piso0_005340</name>
    <name evidence="5" type="ORF">GNLVRS01_PISO0M12684g</name>
</gene>
<feature type="transmembrane region" description="Helical" evidence="2">
    <location>
        <begin position="20"/>
        <end position="39"/>
    </location>
</feature>
<feature type="compositionally biased region" description="Polar residues" evidence="1">
    <location>
        <begin position="2353"/>
        <end position="2365"/>
    </location>
</feature>
<dbReference type="EMBL" id="FO082047">
    <property type="protein sequence ID" value="CCE85718.1"/>
    <property type="molecule type" value="Genomic_DNA"/>
</dbReference>
<dbReference type="InParanoid" id="G8Y4V0"/>
<evidence type="ECO:0000313" key="6">
    <source>
        <dbReference type="Proteomes" id="UP000005222"/>
    </source>
</evidence>
<dbReference type="InterPro" id="IPR056779">
    <property type="entry name" value="Csf1_C"/>
</dbReference>
<accession>G8Y4V0</accession>
<dbReference type="Pfam" id="PF25038">
    <property type="entry name" value="Csf1_C"/>
    <property type="match status" value="1"/>
</dbReference>
<dbReference type="FunCoup" id="G8Y4V0">
    <property type="interactions" value="129"/>
</dbReference>
<feature type="region of interest" description="Disordered" evidence="1">
    <location>
        <begin position="2912"/>
        <end position="2933"/>
    </location>
</feature>
<evidence type="ECO:0000259" key="3">
    <source>
        <dbReference type="Pfam" id="PF21678"/>
    </source>
</evidence>
<dbReference type="STRING" id="559304.G8Y4V0"/>
<protein>
    <submittedName>
        <fullName evidence="5">Piso0_005340 protein</fullName>
    </submittedName>
</protein>
<name>G8Y4V0_PICSO</name>
<dbReference type="HOGENOM" id="CLU_000126_1_0_1"/>